<dbReference type="InterPro" id="IPR029479">
    <property type="entry name" value="Nitroreductase"/>
</dbReference>
<dbReference type="Proteomes" id="UP000232638">
    <property type="component" value="Chromosome"/>
</dbReference>
<proteinExistence type="predicted"/>
<keyword evidence="3" id="KW-1185">Reference proteome</keyword>
<name>A0A2K8U5U4_9GAMM</name>
<sequence length="362" mass="39830">MATPSAEALTRILSAARWAPSGDNTQPWRFEPRGAEVIIHGADTRDWCVYDLEGRASQLALGALLETIAIAASREGQTVAFDLLPAATDRHPSLRARFVTSEATPVDPLAAVIEERSTQRRPLSRAALRPADRAALDAAPGPGYRVVWIEGARPKARMARLLFLNAQVRLSIPEAYEVHKRIIHWGVGFSEDRIPDRALGLNPVAVSLMKWAMQSWGRVQFLNRWFAGTLLPRIEMDVLPALGCAAHFFLIAERPPAGLADYLAAGRSMQRLWLTATARGLQFQPAMTPLIFANYVRHGIAFTRDPAARSQAEQLKARLAAELGDEVLCRAVFAGRLGYGSAPRWRSIRRPLESLLTPPTPG</sequence>
<reference evidence="2 3" key="1">
    <citation type="submission" date="2017-03" db="EMBL/GenBank/DDBJ databases">
        <title>Complete genome sequence of Candidatus 'Thiodictyon syntrophicum' sp. nov. strain Cad16T, a photolithoautotroph purple sulfur bacterium isolated from an alpine meromictic lake.</title>
        <authorList>
            <person name="Luedin S.M."/>
            <person name="Pothier J.F."/>
            <person name="Danza F."/>
            <person name="Storelli N."/>
            <person name="Wittwer M."/>
            <person name="Tonolla M."/>
        </authorList>
    </citation>
    <scope>NUCLEOTIDE SEQUENCE [LARGE SCALE GENOMIC DNA]</scope>
    <source>
        <strain evidence="2 3">Cad16T</strain>
    </source>
</reference>
<dbReference type="RefSeq" id="WP_100918707.1">
    <property type="nucleotide sequence ID" value="NZ_CP020370.1"/>
</dbReference>
<accession>A0A2K8U5U4</accession>
<organism evidence="2 3">
    <name type="scientific">Candidatus Thiodictyon syntrophicum</name>
    <dbReference type="NCBI Taxonomy" id="1166950"/>
    <lineage>
        <taxon>Bacteria</taxon>
        <taxon>Pseudomonadati</taxon>
        <taxon>Pseudomonadota</taxon>
        <taxon>Gammaproteobacteria</taxon>
        <taxon>Chromatiales</taxon>
        <taxon>Chromatiaceae</taxon>
        <taxon>Thiodictyon</taxon>
    </lineage>
</organism>
<feature type="domain" description="Nitroreductase" evidence="1">
    <location>
        <begin position="4"/>
        <end position="30"/>
    </location>
</feature>
<dbReference type="EMBL" id="CP020370">
    <property type="protein sequence ID" value="AUB80927.1"/>
    <property type="molecule type" value="Genomic_DNA"/>
</dbReference>
<evidence type="ECO:0000313" key="2">
    <source>
        <dbReference type="EMBL" id="AUB80927.1"/>
    </source>
</evidence>
<evidence type="ECO:0000259" key="1">
    <source>
        <dbReference type="Pfam" id="PF00881"/>
    </source>
</evidence>
<evidence type="ECO:0000313" key="3">
    <source>
        <dbReference type="Proteomes" id="UP000232638"/>
    </source>
</evidence>
<dbReference type="InterPro" id="IPR000415">
    <property type="entry name" value="Nitroreductase-like"/>
</dbReference>
<dbReference type="KEGG" id="tsy:THSYN_08170"/>
<dbReference type="Gene3D" id="3.40.109.10">
    <property type="entry name" value="NADH Oxidase"/>
    <property type="match status" value="2"/>
</dbReference>
<gene>
    <name evidence="2" type="ORF">THSYN_08170</name>
</gene>
<dbReference type="GO" id="GO:0016491">
    <property type="term" value="F:oxidoreductase activity"/>
    <property type="evidence" value="ECO:0007669"/>
    <property type="project" value="InterPro"/>
</dbReference>
<dbReference type="AlphaFoldDB" id="A0A2K8U5U4"/>
<dbReference type="OrthoDB" id="272552at2"/>
<dbReference type="SUPFAM" id="SSF55469">
    <property type="entry name" value="FMN-dependent nitroreductase-like"/>
    <property type="match status" value="1"/>
</dbReference>
<protein>
    <recommendedName>
        <fullName evidence="1">Nitroreductase domain-containing protein</fullName>
    </recommendedName>
</protein>
<dbReference type="Pfam" id="PF00881">
    <property type="entry name" value="Nitroreductase"/>
    <property type="match status" value="1"/>
</dbReference>